<evidence type="ECO:0000256" key="2">
    <source>
        <dbReference type="ARBA" id="ARBA00004651"/>
    </source>
</evidence>
<dbReference type="EMBL" id="JXKG01000005">
    <property type="protein sequence ID" value="OJG15712.1"/>
    <property type="molecule type" value="Genomic_DNA"/>
</dbReference>
<evidence type="ECO:0000256" key="1">
    <source>
        <dbReference type="ARBA" id="ARBA00004496"/>
    </source>
</evidence>
<dbReference type="PANTHER" id="PTHR45008">
    <property type="entry name" value="PTS SYSTEM GLUCOSE-SPECIFIC EIIA COMPONENT"/>
    <property type="match status" value="1"/>
</dbReference>
<evidence type="ECO:0000256" key="7">
    <source>
        <dbReference type="ARBA" id="ARBA00022777"/>
    </source>
</evidence>
<dbReference type="SUPFAM" id="SSF51261">
    <property type="entry name" value="Duplicated hybrid motif"/>
    <property type="match status" value="1"/>
</dbReference>
<dbReference type="AlphaFoldDB" id="A0A1L8R7I4"/>
<dbReference type="InterPro" id="IPR050890">
    <property type="entry name" value="PTS_EIIA_component"/>
</dbReference>
<dbReference type="OrthoDB" id="9769191at2"/>
<dbReference type="RefSeq" id="WP_071864378.1">
    <property type="nucleotide sequence ID" value="NZ_JBHLVQ010000007.1"/>
</dbReference>
<dbReference type="PROSITE" id="PS51093">
    <property type="entry name" value="PTS_EIIA_TYPE_1"/>
    <property type="match status" value="1"/>
</dbReference>
<evidence type="ECO:0000313" key="9">
    <source>
        <dbReference type="EMBL" id="OJG15712.1"/>
    </source>
</evidence>
<reference evidence="9 10" key="1">
    <citation type="submission" date="2014-12" db="EMBL/GenBank/DDBJ databases">
        <title>Draft genome sequences of 29 type strains of Enterococci.</title>
        <authorList>
            <person name="Zhong Z."/>
            <person name="Sun Z."/>
            <person name="Liu W."/>
            <person name="Zhang W."/>
            <person name="Zhang H."/>
        </authorList>
    </citation>
    <scope>NUCLEOTIDE SEQUENCE [LARGE SCALE GENOMIC DNA]</scope>
    <source>
        <strain evidence="9 10">DSM 21207</strain>
    </source>
</reference>
<keyword evidence="3" id="KW-0813">Transport</keyword>
<accession>A0A1L8R7I4</accession>
<dbReference type="InterPro" id="IPR001127">
    <property type="entry name" value="PTS_EIIA_1_perm"/>
</dbReference>
<dbReference type="PANTHER" id="PTHR45008:SF1">
    <property type="entry name" value="PTS SYSTEM GLUCOSE-SPECIFIC EIIA COMPONENT"/>
    <property type="match status" value="1"/>
</dbReference>
<gene>
    <name evidence="9" type="ORF">RU96_GL002017</name>
</gene>
<keyword evidence="7" id="KW-0418">Kinase</keyword>
<name>A0A1L8R7I4_9ENTE</name>
<evidence type="ECO:0000256" key="3">
    <source>
        <dbReference type="ARBA" id="ARBA00022448"/>
    </source>
</evidence>
<protein>
    <recommendedName>
        <fullName evidence="8">PTS EIIA type-1 domain-containing protein</fullName>
    </recommendedName>
</protein>
<keyword evidence="4" id="KW-0762">Sugar transport</keyword>
<comment type="caution">
    <text evidence="9">The sequence shown here is derived from an EMBL/GenBank/DDBJ whole genome shotgun (WGS) entry which is preliminary data.</text>
</comment>
<keyword evidence="6" id="KW-0598">Phosphotransferase system</keyword>
<evidence type="ECO:0000259" key="8">
    <source>
        <dbReference type="PROSITE" id="PS51093"/>
    </source>
</evidence>
<organism evidence="9 10">
    <name type="scientific">Enterococcus canintestini</name>
    <dbReference type="NCBI Taxonomy" id="317010"/>
    <lineage>
        <taxon>Bacteria</taxon>
        <taxon>Bacillati</taxon>
        <taxon>Bacillota</taxon>
        <taxon>Bacilli</taxon>
        <taxon>Lactobacillales</taxon>
        <taxon>Enterococcaceae</taxon>
        <taxon>Enterococcus</taxon>
    </lineage>
</organism>
<comment type="subcellular location">
    <subcellularLocation>
        <location evidence="2">Cell membrane</location>
        <topology evidence="2">Multi-pass membrane protein</topology>
    </subcellularLocation>
    <subcellularLocation>
        <location evidence="1">Cytoplasm</location>
    </subcellularLocation>
</comment>
<dbReference type="Pfam" id="PF00358">
    <property type="entry name" value="PTS_EIIA_1"/>
    <property type="match status" value="1"/>
</dbReference>
<evidence type="ECO:0000256" key="5">
    <source>
        <dbReference type="ARBA" id="ARBA00022679"/>
    </source>
</evidence>
<sequence>MFFNKKKKSETIYTPIDGTLKGLEAVSDPVFSEKMMGDGFAVTPSDGTLYAPINGTISSVFPTKHAIGLTSKNGVDILIHIGIDTVELEGAPFEIFVKEGDNVTPTTKIATIDLPLLATKEKENDVMVVFTNMDAIKSIDLKITGRLQHGAELGAVVTN</sequence>
<dbReference type="InterPro" id="IPR011055">
    <property type="entry name" value="Dup_hybrid_motif"/>
</dbReference>
<dbReference type="GO" id="GO:0009401">
    <property type="term" value="P:phosphoenolpyruvate-dependent sugar phosphotransferase system"/>
    <property type="evidence" value="ECO:0007669"/>
    <property type="project" value="UniProtKB-KW"/>
</dbReference>
<proteinExistence type="predicted"/>
<evidence type="ECO:0000256" key="4">
    <source>
        <dbReference type="ARBA" id="ARBA00022597"/>
    </source>
</evidence>
<dbReference type="STRING" id="317010.RU96_GL002017"/>
<feature type="domain" description="PTS EIIA type-1" evidence="8">
    <location>
        <begin position="28"/>
        <end position="132"/>
    </location>
</feature>
<dbReference type="GO" id="GO:0005886">
    <property type="term" value="C:plasma membrane"/>
    <property type="evidence" value="ECO:0007669"/>
    <property type="project" value="UniProtKB-SubCell"/>
</dbReference>
<dbReference type="PROSITE" id="PS00371">
    <property type="entry name" value="PTS_EIIA_TYPE_1_HIS"/>
    <property type="match status" value="1"/>
</dbReference>
<dbReference type="Proteomes" id="UP000182835">
    <property type="component" value="Unassembled WGS sequence"/>
</dbReference>
<keyword evidence="5" id="KW-0808">Transferase</keyword>
<dbReference type="Gene3D" id="2.70.70.10">
    <property type="entry name" value="Glucose Permease (Domain IIA)"/>
    <property type="match status" value="1"/>
</dbReference>
<dbReference type="GO" id="GO:0005737">
    <property type="term" value="C:cytoplasm"/>
    <property type="evidence" value="ECO:0007669"/>
    <property type="project" value="UniProtKB-SubCell"/>
</dbReference>
<dbReference type="NCBIfam" id="TIGR00830">
    <property type="entry name" value="PTBA"/>
    <property type="match status" value="1"/>
</dbReference>
<dbReference type="GO" id="GO:0016301">
    <property type="term" value="F:kinase activity"/>
    <property type="evidence" value="ECO:0007669"/>
    <property type="project" value="UniProtKB-KW"/>
</dbReference>
<evidence type="ECO:0000313" key="10">
    <source>
        <dbReference type="Proteomes" id="UP000182835"/>
    </source>
</evidence>
<evidence type="ECO:0000256" key="6">
    <source>
        <dbReference type="ARBA" id="ARBA00022683"/>
    </source>
</evidence>
<dbReference type="FunFam" id="2.70.70.10:FF:000001">
    <property type="entry name" value="PTS system glucose-specific IIA component"/>
    <property type="match status" value="1"/>
</dbReference>